<feature type="region of interest" description="Disordered" evidence="1">
    <location>
        <begin position="1"/>
        <end position="21"/>
    </location>
</feature>
<dbReference type="RefSeq" id="WP_309945160.1">
    <property type="nucleotide sequence ID" value="NZ_JAVDQY010000001.1"/>
</dbReference>
<dbReference type="EMBL" id="JAVDQY010000001">
    <property type="protein sequence ID" value="MDR6525695.1"/>
    <property type="molecule type" value="Genomic_DNA"/>
</dbReference>
<reference evidence="2" key="1">
    <citation type="submission" date="2023-07" db="EMBL/GenBank/DDBJ databases">
        <title>Sorghum-associated microbial communities from plants grown in Nebraska, USA.</title>
        <authorList>
            <person name="Schachtman D."/>
        </authorList>
    </citation>
    <scope>NUCLEOTIDE SEQUENCE</scope>
    <source>
        <strain evidence="2">DS2360</strain>
    </source>
</reference>
<sequence>MHNFGSDRRRRPKCANTLTGSSSRGKLGKYYTYYHCSSKCGVRFKAKEVNKIFERQLMELVSKEPMVEIFKNTFLENFKTKTQKIERTKLLKEIDDLNYRLQKALIQKIDGELDNEDYNFIKKTTNEQIHMFEVSLSNLADENLQITQLIKSESKKIFHLPKYYMDGDIEQQRQVLGSMFPEKSFLMEPYIKPHVLILPSLLYF</sequence>
<evidence type="ECO:0000313" key="3">
    <source>
        <dbReference type="Proteomes" id="UP001184861"/>
    </source>
</evidence>
<protein>
    <recommendedName>
        <fullName evidence="4">Recombinase zinc beta ribbon domain-containing protein</fullName>
    </recommendedName>
</protein>
<dbReference type="AlphaFoldDB" id="A0AAE4C3I5"/>
<accession>A0AAE4C3I5</accession>
<dbReference type="Proteomes" id="UP001184861">
    <property type="component" value="Unassembled WGS sequence"/>
</dbReference>
<comment type="caution">
    <text evidence="2">The sequence shown here is derived from an EMBL/GenBank/DDBJ whole genome shotgun (WGS) entry which is preliminary data.</text>
</comment>
<evidence type="ECO:0000313" key="2">
    <source>
        <dbReference type="EMBL" id="MDR6525695.1"/>
    </source>
</evidence>
<proteinExistence type="predicted"/>
<evidence type="ECO:0008006" key="4">
    <source>
        <dbReference type="Google" id="ProtNLM"/>
    </source>
</evidence>
<evidence type="ECO:0000256" key="1">
    <source>
        <dbReference type="SAM" id="MobiDB-lite"/>
    </source>
</evidence>
<gene>
    <name evidence="2" type="ORF">J2787_001065</name>
</gene>
<organism evidence="2 3">
    <name type="scientific">Chryseobacterium rhizosphaerae</name>
    <dbReference type="NCBI Taxonomy" id="395937"/>
    <lineage>
        <taxon>Bacteria</taxon>
        <taxon>Pseudomonadati</taxon>
        <taxon>Bacteroidota</taxon>
        <taxon>Flavobacteriia</taxon>
        <taxon>Flavobacteriales</taxon>
        <taxon>Weeksellaceae</taxon>
        <taxon>Chryseobacterium group</taxon>
        <taxon>Chryseobacterium</taxon>
    </lineage>
</organism>
<name>A0AAE4C3I5_9FLAO</name>